<evidence type="ECO:0000256" key="2">
    <source>
        <dbReference type="SAM" id="Phobius"/>
    </source>
</evidence>
<evidence type="ECO:0000256" key="1">
    <source>
        <dbReference type="SAM" id="MobiDB-lite"/>
    </source>
</evidence>
<feature type="compositionally biased region" description="Polar residues" evidence="1">
    <location>
        <begin position="47"/>
        <end position="56"/>
    </location>
</feature>
<organism evidence="3">
    <name type="scientific">Haptolina brevifila</name>
    <dbReference type="NCBI Taxonomy" id="156173"/>
    <lineage>
        <taxon>Eukaryota</taxon>
        <taxon>Haptista</taxon>
        <taxon>Haptophyta</taxon>
        <taxon>Prymnesiophyceae</taxon>
        <taxon>Prymnesiales</taxon>
        <taxon>Prymnesiaceae</taxon>
        <taxon>Haptolina</taxon>
    </lineage>
</organism>
<evidence type="ECO:0000313" key="3">
    <source>
        <dbReference type="EMBL" id="CAD9501429.1"/>
    </source>
</evidence>
<dbReference type="PANTHER" id="PTHR31398:SF0">
    <property type="entry name" value="MEIOTIC NUCLEAR DIVISION PROTEIN 1 HOMOLOG"/>
    <property type="match status" value="1"/>
</dbReference>
<keyword evidence="2" id="KW-0472">Membrane</keyword>
<feature type="region of interest" description="Disordered" evidence="1">
    <location>
        <begin position="1"/>
        <end position="56"/>
    </location>
</feature>
<protein>
    <submittedName>
        <fullName evidence="3">Uncharacterized protein</fullName>
    </submittedName>
</protein>
<dbReference type="AlphaFoldDB" id="A0A7S2MT89"/>
<accession>A0A7S2MT89</accession>
<feature type="compositionally biased region" description="Basic and acidic residues" evidence="1">
    <location>
        <begin position="27"/>
        <end position="41"/>
    </location>
</feature>
<dbReference type="PANTHER" id="PTHR31398">
    <property type="entry name" value="MEIOTIC NUCLEAR DIVISION PROTEIN 1 HOMOLOG"/>
    <property type="match status" value="1"/>
</dbReference>
<reference evidence="3" key="1">
    <citation type="submission" date="2021-01" db="EMBL/GenBank/DDBJ databases">
        <authorList>
            <person name="Corre E."/>
            <person name="Pelletier E."/>
            <person name="Niang G."/>
            <person name="Scheremetjew M."/>
            <person name="Finn R."/>
            <person name="Kale V."/>
            <person name="Holt S."/>
            <person name="Cochrane G."/>
            <person name="Meng A."/>
            <person name="Brown T."/>
            <person name="Cohen L."/>
        </authorList>
    </citation>
    <scope>NUCLEOTIDE SEQUENCE</scope>
    <source>
        <strain evidence="3">UTEX LB 985</strain>
    </source>
</reference>
<name>A0A7S2MT89_9EUKA</name>
<feature type="compositionally biased region" description="Polar residues" evidence="1">
    <location>
        <begin position="1"/>
        <end position="11"/>
    </location>
</feature>
<keyword evidence="2" id="KW-0812">Transmembrane</keyword>
<gene>
    <name evidence="3" type="ORF">CBRE1094_LOCUS29291</name>
</gene>
<sequence>MVRVGMTNNGPPSAGGGARFSMLKRSSTRDDTADDEGHERGSGGGRNPTNRSLMPSTSDLKWVDQFPFHPAYRYHSYRSCCGAVSSVLFLMILFLRVVTSISEFVERPPIVTEAREQFPRDSLSQYLLPRVGVQFRENGWKPFSDPRYLSIIFEQGVITMSGNVTYIPLGTKECAFIDKDGRLIADGALCPLAEGDGAGYLQGDFHDVTFAFVRARLARCDNGTDVEGKPLPGMCVMPSEIDRLVYQGVLYMFEQETDMRVDDSAPFLRIRQWRREFVTGVHISTDVFFTVRHVTQEAQYIFDAYMPGSQAGNSFTLLHSSQETYTDFEEEAAQYAAFYFRLAPELIRQRRSKNSLFGLFESWGAMAAFLYLVFGLTARQFNAYHFNRQVRGLDLRKLDKNQFTTFGRLIDKSFQMPREFQGMTAD</sequence>
<dbReference type="GO" id="GO:0005634">
    <property type="term" value="C:nucleus"/>
    <property type="evidence" value="ECO:0007669"/>
    <property type="project" value="TreeGrafter"/>
</dbReference>
<proteinExistence type="predicted"/>
<dbReference type="GO" id="GO:0007131">
    <property type="term" value="P:reciprocal meiotic recombination"/>
    <property type="evidence" value="ECO:0007669"/>
    <property type="project" value="TreeGrafter"/>
</dbReference>
<feature type="transmembrane region" description="Helical" evidence="2">
    <location>
        <begin position="356"/>
        <end position="378"/>
    </location>
</feature>
<dbReference type="EMBL" id="HBGU01053586">
    <property type="protein sequence ID" value="CAD9501429.1"/>
    <property type="molecule type" value="Transcribed_RNA"/>
</dbReference>
<keyword evidence="2" id="KW-1133">Transmembrane helix</keyword>